<feature type="domain" description="Plastid lipid-associated protein/fibrillin conserved" evidence="4">
    <location>
        <begin position="58"/>
        <end position="154"/>
    </location>
</feature>
<keyword evidence="3" id="KW-0732">Signal</keyword>
<comment type="subcellular location">
    <subcellularLocation>
        <location evidence="1">Plastid</location>
    </subcellularLocation>
</comment>
<dbReference type="PANTHER" id="PTHR31906">
    <property type="entry name" value="PLASTID-LIPID-ASSOCIATED PROTEIN 4, CHLOROPLASTIC-RELATED"/>
    <property type="match status" value="1"/>
</dbReference>
<reference evidence="5 6" key="1">
    <citation type="submission" date="2024-02" db="EMBL/GenBank/DDBJ databases">
        <authorList>
            <person name="Chen Y."/>
            <person name="Shah S."/>
            <person name="Dougan E. K."/>
            <person name="Thang M."/>
            <person name="Chan C."/>
        </authorList>
    </citation>
    <scope>NUCLEOTIDE SEQUENCE [LARGE SCALE GENOMIC DNA]</scope>
</reference>
<dbReference type="Gene3D" id="2.60.120.620">
    <property type="entry name" value="q2cbj1_9rhob like domain"/>
    <property type="match status" value="1"/>
</dbReference>
<sequence length="487" mass="54190">MARRAARASRLRGLQCGLLSLFVGHLTFAQVKPQTVDVTSSDRAVSASNEGEAERLAAKDALLQSLKSLDRGFKASEQQRLEVSKQIDALVRWNPSAEPAKKLGGEWTLIYTDAPDILSIPTSPFASIGRIGQEIDSEQGVIANVIEYRPSTFATGLKESASEDLLVQRVFTDYVVESASSVELKIRGLGIHPSRILGFEVPEVREQRMVARVASELAAKRHALATEGFVVLEQLVDLESIERLRNLVQGDMETLWPAGLVDSTPVKPDAAPTMRVVDLKAMNFGYGKFAYLQEPLPRPMNALREALYEALAPAANAQIEMFRAEVSPKVLAVETYPPKMSDFWEICRSAKPPQRLPTSICLRYCPSGFMEAHRDLQRSIMFPWQAMCPLSNPGEDYEGGEFFVQPGKKDVGRQYCQELFKGDVVIFRSGLYHGLEALKSGQRFAIAMQFGLSNLMESPSLPRRTWEQKQQLARRTLAEKEGTWIPS</sequence>
<gene>
    <name evidence="5" type="ORF">CCMP2556_LOCUS39577</name>
</gene>
<evidence type="ECO:0000256" key="3">
    <source>
        <dbReference type="SAM" id="SignalP"/>
    </source>
</evidence>
<dbReference type="EMBL" id="CAXAMN010023762">
    <property type="protein sequence ID" value="CAK9080682.1"/>
    <property type="molecule type" value="Genomic_DNA"/>
</dbReference>
<dbReference type="InterPro" id="IPR006843">
    <property type="entry name" value="PAP/fibrillin_dom"/>
</dbReference>
<keyword evidence="6" id="KW-1185">Reference proteome</keyword>
<accession>A0ABP0PXE0</accession>
<proteinExistence type="predicted"/>
<dbReference type="Proteomes" id="UP001642484">
    <property type="component" value="Unassembled WGS sequence"/>
</dbReference>
<feature type="chain" id="PRO_5046532913" description="Plastid lipid-associated protein/fibrillin conserved domain-containing protein" evidence="3">
    <location>
        <begin position="30"/>
        <end position="487"/>
    </location>
</feature>
<dbReference type="SUPFAM" id="SSF51197">
    <property type="entry name" value="Clavaminate synthase-like"/>
    <property type="match status" value="1"/>
</dbReference>
<dbReference type="Pfam" id="PF09859">
    <property type="entry name" value="Oxygenase-NA"/>
    <property type="match status" value="1"/>
</dbReference>
<dbReference type="InterPro" id="IPR039633">
    <property type="entry name" value="PAP"/>
</dbReference>
<organism evidence="5 6">
    <name type="scientific">Durusdinium trenchii</name>
    <dbReference type="NCBI Taxonomy" id="1381693"/>
    <lineage>
        <taxon>Eukaryota</taxon>
        <taxon>Sar</taxon>
        <taxon>Alveolata</taxon>
        <taxon>Dinophyceae</taxon>
        <taxon>Suessiales</taxon>
        <taxon>Symbiodiniaceae</taxon>
        <taxon>Durusdinium</taxon>
    </lineage>
</organism>
<evidence type="ECO:0000313" key="5">
    <source>
        <dbReference type="EMBL" id="CAK9080682.1"/>
    </source>
</evidence>
<feature type="signal peptide" evidence="3">
    <location>
        <begin position="1"/>
        <end position="29"/>
    </location>
</feature>
<comment type="caution">
    <text evidence="5">The sequence shown here is derived from an EMBL/GenBank/DDBJ whole genome shotgun (WGS) entry which is preliminary data.</text>
</comment>
<evidence type="ECO:0000256" key="2">
    <source>
        <dbReference type="ARBA" id="ARBA00022640"/>
    </source>
</evidence>
<dbReference type="Pfam" id="PF04755">
    <property type="entry name" value="PAP_fibrillin"/>
    <property type="match status" value="1"/>
</dbReference>
<evidence type="ECO:0000313" key="6">
    <source>
        <dbReference type="Proteomes" id="UP001642484"/>
    </source>
</evidence>
<name>A0ABP0PXE0_9DINO</name>
<dbReference type="InterPro" id="IPR018655">
    <property type="entry name" value="DUF2086"/>
</dbReference>
<evidence type="ECO:0000259" key="4">
    <source>
        <dbReference type="Pfam" id="PF04755"/>
    </source>
</evidence>
<protein>
    <recommendedName>
        <fullName evidence="4">Plastid lipid-associated protein/fibrillin conserved domain-containing protein</fullName>
    </recommendedName>
</protein>
<keyword evidence="2" id="KW-0934">Plastid</keyword>
<evidence type="ECO:0000256" key="1">
    <source>
        <dbReference type="ARBA" id="ARBA00004474"/>
    </source>
</evidence>